<evidence type="ECO:0000313" key="1">
    <source>
        <dbReference type="EMBL" id="SFV53924.1"/>
    </source>
</evidence>
<sequence length="48" mass="5556">MIVAPILSLLCFHMLNDYNHFSLGALIYSENGFKDIGNSYYFRYGLSF</sequence>
<gene>
    <name evidence="1" type="ORF">MNB_SV-12-1894</name>
</gene>
<name>A0A1W1BK49_9ZZZZ</name>
<reference evidence="1" key="1">
    <citation type="submission" date="2016-10" db="EMBL/GenBank/DDBJ databases">
        <authorList>
            <person name="de Groot N.N."/>
        </authorList>
    </citation>
    <scope>NUCLEOTIDE SEQUENCE</scope>
</reference>
<dbReference type="EMBL" id="FPHE01000050">
    <property type="protein sequence ID" value="SFV53924.1"/>
    <property type="molecule type" value="Genomic_DNA"/>
</dbReference>
<protein>
    <submittedName>
        <fullName evidence="1">Uncharacterized protein</fullName>
    </submittedName>
</protein>
<accession>A0A1W1BK49</accession>
<proteinExistence type="predicted"/>
<organism evidence="1">
    <name type="scientific">hydrothermal vent metagenome</name>
    <dbReference type="NCBI Taxonomy" id="652676"/>
    <lineage>
        <taxon>unclassified sequences</taxon>
        <taxon>metagenomes</taxon>
        <taxon>ecological metagenomes</taxon>
    </lineage>
</organism>
<dbReference type="AlphaFoldDB" id="A0A1W1BK49"/>